<evidence type="ECO:0000313" key="2">
    <source>
        <dbReference type="Proteomes" id="UP001141253"/>
    </source>
</evidence>
<reference evidence="1" key="2">
    <citation type="journal article" date="2023" name="Int. J. Mol. Sci.">
        <title>De Novo Assembly and Annotation of 11 Diverse Shrub Willow (Salix) Genomes Reveals Novel Gene Organization in Sex-Linked Regions.</title>
        <authorList>
            <person name="Hyden B."/>
            <person name="Feng K."/>
            <person name="Yates T.B."/>
            <person name="Jawdy S."/>
            <person name="Cereghino C."/>
            <person name="Smart L.B."/>
            <person name="Muchero W."/>
        </authorList>
    </citation>
    <scope>NUCLEOTIDE SEQUENCE</scope>
    <source>
        <tissue evidence="1">Shoot tip</tissue>
    </source>
</reference>
<dbReference type="Proteomes" id="UP001141253">
    <property type="component" value="Chromosome 3"/>
</dbReference>
<name>A0ABQ9BNB6_9ROSI</name>
<sequence length="144" mass="16316">MGRKFWVMVGPEQEERSGGNYVKEDETPARFVGVQVPGAEAERSGLIDMLLRCHYTRSEVDGIIDAHVKASDGEPDYTWRIIEISTGYAGWWGLRSSVVSYTGFYGVLAQLRFCRSCHSILSPLMVCDCSLVERLWFFLARIKV</sequence>
<dbReference type="EMBL" id="JAPFFI010000007">
    <property type="protein sequence ID" value="KAJ6387780.1"/>
    <property type="molecule type" value="Genomic_DNA"/>
</dbReference>
<comment type="caution">
    <text evidence="1">The sequence shown here is derived from an EMBL/GenBank/DDBJ whole genome shotgun (WGS) entry which is preliminary data.</text>
</comment>
<protein>
    <submittedName>
        <fullName evidence="1">Uncharacterized protein</fullName>
    </submittedName>
</protein>
<accession>A0ABQ9BNB6</accession>
<proteinExistence type="predicted"/>
<reference evidence="1" key="1">
    <citation type="submission" date="2022-10" db="EMBL/GenBank/DDBJ databases">
        <authorList>
            <person name="Hyden B.L."/>
            <person name="Feng K."/>
            <person name="Yates T."/>
            <person name="Jawdy S."/>
            <person name="Smart L.B."/>
            <person name="Muchero W."/>
        </authorList>
    </citation>
    <scope>NUCLEOTIDE SEQUENCE</scope>
    <source>
        <tissue evidence="1">Shoot tip</tissue>
    </source>
</reference>
<keyword evidence="2" id="KW-1185">Reference proteome</keyword>
<gene>
    <name evidence="1" type="ORF">OIU77_026370</name>
</gene>
<organism evidence="1 2">
    <name type="scientific">Salix suchowensis</name>
    <dbReference type="NCBI Taxonomy" id="1278906"/>
    <lineage>
        <taxon>Eukaryota</taxon>
        <taxon>Viridiplantae</taxon>
        <taxon>Streptophyta</taxon>
        <taxon>Embryophyta</taxon>
        <taxon>Tracheophyta</taxon>
        <taxon>Spermatophyta</taxon>
        <taxon>Magnoliopsida</taxon>
        <taxon>eudicotyledons</taxon>
        <taxon>Gunneridae</taxon>
        <taxon>Pentapetalae</taxon>
        <taxon>rosids</taxon>
        <taxon>fabids</taxon>
        <taxon>Malpighiales</taxon>
        <taxon>Salicaceae</taxon>
        <taxon>Saliceae</taxon>
        <taxon>Salix</taxon>
    </lineage>
</organism>
<evidence type="ECO:0000313" key="1">
    <source>
        <dbReference type="EMBL" id="KAJ6387780.1"/>
    </source>
</evidence>